<sequence length="105" mass="11683">MASSADDVFTAICGGTFVYPAVMHEQYQDIRVTNRDGVTLGSIREITYGHAISRMVSRATEEITRIDHTSRTIESRFKPNALSTFNEFIGSDLLRDPSEVVGQNL</sequence>
<dbReference type="Proteomes" id="UP001497516">
    <property type="component" value="Chromosome 4"/>
</dbReference>
<gene>
    <name evidence="1" type="ORF">LTRI10_LOCUS21675</name>
</gene>
<proteinExistence type="predicted"/>
<organism evidence="1 2">
    <name type="scientific">Linum trigynum</name>
    <dbReference type="NCBI Taxonomy" id="586398"/>
    <lineage>
        <taxon>Eukaryota</taxon>
        <taxon>Viridiplantae</taxon>
        <taxon>Streptophyta</taxon>
        <taxon>Embryophyta</taxon>
        <taxon>Tracheophyta</taxon>
        <taxon>Spermatophyta</taxon>
        <taxon>Magnoliopsida</taxon>
        <taxon>eudicotyledons</taxon>
        <taxon>Gunneridae</taxon>
        <taxon>Pentapetalae</taxon>
        <taxon>rosids</taxon>
        <taxon>fabids</taxon>
        <taxon>Malpighiales</taxon>
        <taxon>Linaceae</taxon>
        <taxon>Linum</taxon>
    </lineage>
</organism>
<protein>
    <submittedName>
        <fullName evidence="1">Uncharacterized protein</fullName>
    </submittedName>
</protein>
<dbReference type="EMBL" id="OZ034817">
    <property type="protein sequence ID" value="CAL1380217.1"/>
    <property type="molecule type" value="Genomic_DNA"/>
</dbReference>
<keyword evidence="2" id="KW-1185">Reference proteome</keyword>
<dbReference type="AlphaFoldDB" id="A0AAV2E336"/>
<dbReference type="SUPFAM" id="SSF55961">
    <property type="entry name" value="Bet v1-like"/>
    <property type="match status" value="1"/>
</dbReference>
<evidence type="ECO:0000313" key="2">
    <source>
        <dbReference type="Proteomes" id="UP001497516"/>
    </source>
</evidence>
<accession>A0AAV2E336</accession>
<evidence type="ECO:0000313" key="1">
    <source>
        <dbReference type="EMBL" id="CAL1380217.1"/>
    </source>
</evidence>
<name>A0AAV2E336_9ROSI</name>
<dbReference type="Gene3D" id="3.30.530.20">
    <property type="match status" value="1"/>
</dbReference>
<reference evidence="1 2" key="1">
    <citation type="submission" date="2024-04" db="EMBL/GenBank/DDBJ databases">
        <authorList>
            <person name="Fracassetti M."/>
        </authorList>
    </citation>
    <scope>NUCLEOTIDE SEQUENCE [LARGE SCALE GENOMIC DNA]</scope>
</reference>
<dbReference type="InterPro" id="IPR023393">
    <property type="entry name" value="START-like_dom_sf"/>
</dbReference>